<name>A0A849AC66_9ACTN</name>
<feature type="compositionally biased region" description="Basic and acidic residues" evidence="1">
    <location>
        <begin position="154"/>
        <end position="163"/>
    </location>
</feature>
<dbReference type="GO" id="GO:0006508">
    <property type="term" value="P:proteolysis"/>
    <property type="evidence" value="ECO:0007669"/>
    <property type="project" value="InterPro"/>
</dbReference>
<dbReference type="PANTHER" id="PTHR43056:SF5">
    <property type="entry name" value="PEPTIDASE S9 PROLYL OLIGOPEPTIDASE CATALYTIC DOMAIN-CONTAINING PROTEIN"/>
    <property type="match status" value="1"/>
</dbReference>
<dbReference type="Pfam" id="PF00326">
    <property type="entry name" value="Peptidase_S9"/>
    <property type="match status" value="1"/>
</dbReference>
<dbReference type="AlphaFoldDB" id="A0A849AC66"/>
<dbReference type="Gene3D" id="3.40.50.1820">
    <property type="entry name" value="alpha/beta hydrolase"/>
    <property type="match status" value="1"/>
</dbReference>
<evidence type="ECO:0000313" key="4">
    <source>
        <dbReference type="Proteomes" id="UP000562984"/>
    </source>
</evidence>
<dbReference type="Proteomes" id="UP000562984">
    <property type="component" value="Unassembled WGS sequence"/>
</dbReference>
<dbReference type="InterPro" id="IPR029058">
    <property type="entry name" value="AB_hydrolase_fold"/>
</dbReference>
<dbReference type="InterPro" id="IPR001375">
    <property type="entry name" value="Peptidase_S9_cat"/>
</dbReference>
<accession>A0A849AC66</accession>
<feature type="compositionally biased region" description="Low complexity" evidence="1">
    <location>
        <begin position="164"/>
        <end position="184"/>
    </location>
</feature>
<comment type="caution">
    <text evidence="3">The sequence shown here is derived from an EMBL/GenBank/DDBJ whole genome shotgun (WGS) entry which is preliminary data.</text>
</comment>
<proteinExistence type="predicted"/>
<keyword evidence="4" id="KW-1185">Reference proteome</keyword>
<dbReference type="EMBL" id="JABEND010000008">
    <property type="protein sequence ID" value="NNG36728.1"/>
    <property type="molecule type" value="Genomic_DNA"/>
</dbReference>
<dbReference type="InterPro" id="IPR050585">
    <property type="entry name" value="Xaa-Pro_dipeptidyl-ppase/CocE"/>
</dbReference>
<feature type="domain" description="Peptidase S9 prolyl oligopeptidase catalytic" evidence="2">
    <location>
        <begin position="502"/>
        <end position="705"/>
    </location>
</feature>
<evidence type="ECO:0000256" key="1">
    <source>
        <dbReference type="SAM" id="MobiDB-lite"/>
    </source>
</evidence>
<gene>
    <name evidence="3" type="ORF">HKD39_13600</name>
</gene>
<evidence type="ECO:0000313" key="3">
    <source>
        <dbReference type="EMBL" id="NNG36728.1"/>
    </source>
</evidence>
<dbReference type="InterPro" id="IPR011042">
    <property type="entry name" value="6-blade_b-propeller_TolB-like"/>
</dbReference>
<dbReference type="SUPFAM" id="SSF82171">
    <property type="entry name" value="DPP6 N-terminal domain-like"/>
    <property type="match status" value="1"/>
</dbReference>
<feature type="region of interest" description="Disordered" evidence="1">
    <location>
        <begin position="23"/>
        <end position="55"/>
    </location>
</feature>
<dbReference type="GO" id="GO:0008236">
    <property type="term" value="F:serine-type peptidase activity"/>
    <property type="evidence" value="ECO:0007669"/>
    <property type="project" value="InterPro"/>
</dbReference>
<dbReference type="SUPFAM" id="SSF53474">
    <property type="entry name" value="alpha/beta-Hydrolases"/>
    <property type="match status" value="1"/>
</dbReference>
<evidence type="ECO:0000259" key="2">
    <source>
        <dbReference type="Pfam" id="PF00326"/>
    </source>
</evidence>
<organism evidence="3 4">
    <name type="scientific">Nakamurella aerolata</name>
    <dbReference type="NCBI Taxonomy" id="1656892"/>
    <lineage>
        <taxon>Bacteria</taxon>
        <taxon>Bacillati</taxon>
        <taxon>Actinomycetota</taxon>
        <taxon>Actinomycetes</taxon>
        <taxon>Nakamurellales</taxon>
        <taxon>Nakamurellaceae</taxon>
        <taxon>Nakamurella</taxon>
    </lineage>
</organism>
<reference evidence="3 4" key="1">
    <citation type="submission" date="2020-05" db="EMBL/GenBank/DDBJ databases">
        <title>Nakamurella sp. DB0629 isolated from air conditioner.</title>
        <authorList>
            <person name="Kim D.H."/>
            <person name="Kim D.-U."/>
        </authorList>
    </citation>
    <scope>NUCLEOTIDE SEQUENCE [LARGE SCALE GENOMIC DNA]</scope>
    <source>
        <strain evidence="3 4">DB0629</strain>
    </source>
</reference>
<feature type="region of interest" description="Disordered" evidence="1">
    <location>
        <begin position="154"/>
        <end position="200"/>
    </location>
</feature>
<protein>
    <submittedName>
        <fullName evidence="3">S9 family peptidase</fullName>
    </submittedName>
</protein>
<dbReference type="PANTHER" id="PTHR43056">
    <property type="entry name" value="PEPTIDASE S9 PROLYL OLIGOPEPTIDASE"/>
    <property type="match status" value="1"/>
</dbReference>
<dbReference type="RefSeq" id="WP_171200434.1">
    <property type="nucleotide sequence ID" value="NZ_JABEND010000008.1"/>
</dbReference>
<dbReference type="Gene3D" id="2.120.10.30">
    <property type="entry name" value="TolB, C-terminal domain"/>
    <property type="match status" value="1"/>
</dbReference>
<sequence length="720" mass="75718">MADPYGSWPSPITIELLTAGSIGLDSPSVDSDPDAPVEPSVYWLESRSSEQGRSVLVRRRPDGTTEDVTPAPFNVRSSVHEYGGGAYAVADSTVVFSNFADGRVYVIDPPGSGTPGAGEPRPITPDLPGRLLRYADLQLDLPRRRVIAVREDHRGLTESRDDAAAAASDAADAAAAADTAAAENGGPGGEPGAAEGFSRPAEPVNTLVRIDLDGESLSTGGDVLVDGHDFVASPRLSPDGHRLAWQSWEHPNMPWDNSTLWLGDADAADATRVDGGTDRAPVSVADIGWLADDRLAWCSDRTGFWNLYATDPDSAFGADGASGAATALYPVDADCAGPAWVFGQHTWAQTASGAVLIGRHDPAGVTLVRLDVIGAEPAAELDVALASVDGLAADGDDLVCLAGFTDRLPAIIRVERAGDPAQRPAGPRVQVLRAASEVQIDPAAVSVAEPVSWTTPDGATAFGFFYPPVNPDVDTDPAELPPLVVLSHGGPTAATSPALKLPLQYWTSRGIAVLDVNYGGSTGYGRAYRDRLQGTWGVVDVDDCCSGATALAEQGRVDGKRLAIKGGSAGGYTTLAALTFRDVFTAGVSRYGIGDLEMLATDTHKFESRYLDGLVGPYPQQRQRYRDRSPIHHVDQLSSALLVLQGADDKVVPPNQAEQMAAAVRAKGLPVALRIYQGEGHGFRGAEAVTDSIQSELSFYGRVFGFTPADPLPDLEIENL</sequence>